<evidence type="ECO:0000313" key="1">
    <source>
        <dbReference type="EMBL" id="AXE82048.1"/>
    </source>
</evidence>
<evidence type="ECO:0000313" key="2">
    <source>
        <dbReference type="Proteomes" id="UP000252698"/>
    </source>
</evidence>
<sequence length="106" mass="10611">MLHQGDLCGEGFTTCLGEADLLVYEAVGQECVGQAEGRQVGVGEDADGVAGLASSTREADDLGVSVAVGAVTEMRPAAAAVRMAGWEKSRCRAASAAAGSVPLGSR</sequence>
<gene>
    <name evidence="1" type="ORF">C5746_39860</name>
</gene>
<dbReference type="Proteomes" id="UP000252698">
    <property type="component" value="Chromosome"/>
</dbReference>
<proteinExistence type="predicted"/>
<dbReference type="EMBL" id="CP027306">
    <property type="protein sequence ID" value="AXE82048.1"/>
    <property type="molecule type" value="Genomic_DNA"/>
</dbReference>
<dbReference type="KEGG" id="sata:C5746_39860"/>
<protein>
    <submittedName>
        <fullName evidence="1">Uncharacterized protein</fullName>
    </submittedName>
</protein>
<organism evidence="1 2">
    <name type="scientific">Streptomyces atratus</name>
    <dbReference type="NCBI Taxonomy" id="1893"/>
    <lineage>
        <taxon>Bacteria</taxon>
        <taxon>Bacillati</taxon>
        <taxon>Actinomycetota</taxon>
        <taxon>Actinomycetes</taxon>
        <taxon>Kitasatosporales</taxon>
        <taxon>Streptomycetaceae</taxon>
        <taxon>Streptomyces</taxon>
    </lineage>
</organism>
<dbReference type="AlphaFoldDB" id="A0A2Z5JP26"/>
<reference evidence="1 2" key="1">
    <citation type="journal article" date="2018" name="Front. Microbiol.">
        <title>Genome Sequencing of Streptomyces atratus SCSIOZH16 and Activation Production of Nocardamine via Metabolic Engineering.</title>
        <authorList>
            <person name="Li Y."/>
            <person name="Zhang C."/>
            <person name="Liu C."/>
            <person name="Ju J."/>
            <person name="Ma J."/>
        </authorList>
    </citation>
    <scope>NUCLEOTIDE SEQUENCE [LARGE SCALE GENOMIC DNA]</scope>
    <source>
        <strain evidence="1 2">SCSIO_ZH16</strain>
    </source>
</reference>
<accession>A0A2Z5JP26</accession>
<name>A0A2Z5JP26_STRAR</name>